<name>A0ABT8D8B9_9RHOB</name>
<sequence>MFDQPRDDQPRDDEARDTASRHQSALTIRDLHKSFEINGQKLDVLRGLNLEIRPGRPWPLSGPPARARPPFCAFSRGSRRPIAALS</sequence>
<accession>A0ABT8D8B9</accession>
<feature type="compositionally biased region" description="Basic and acidic residues" evidence="1">
    <location>
        <begin position="1"/>
        <end position="20"/>
    </location>
</feature>
<organism evidence="2 3">
    <name type="scientific">Paracoccus cavernae</name>
    <dbReference type="NCBI Taxonomy" id="1571207"/>
    <lineage>
        <taxon>Bacteria</taxon>
        <taxon>Pseudomonadati</taxon>
        <taxon>Pseudomonadota</taxon>
        <taxon>Alphaproteobacteria</taxon>
        <taxon>Rhodobacterales</taxon>
        <taxon>Paracoccaceae</taxon>
        <taxon>Paracoccus</taxon>
    </lineage>
</organism>
<feature type="region of interest" description="Disordered" evidence="1">
    <location>
        <begin position="1"/>
        <end position="24"/>
    </location>
</feature>
<reference evidence="3" key="1">
    <citation type="journal article" date="2019" name="Int. J. Syst. Evol. Microbiol.">
        <title>The Global Catalogue of Microorganisms (GCM) 10K type strain sequencing project: providing services to taxonomists for standard genome sequencing and annotation.</title>
        <authorList>
            <consortium name="The Broad Institute Genomics Platform"/>
            <consortium name="The Broad Institute Genome Sequencing Center for Infectious Disease"/>
            <person name="Wu L."/>
            <person name="Ma J."/>
        </authorList>
    </citation>
    <scope>NUCLEOTIDE SEQUENCE [LARGE SCALE GENOMIC DNA]</scope>
    <source>
        <strain evidence="3">CECT 8482</strain>
    </source>
</reference>
<gene>
    <name evidence="2" type="ORF">QWZ10_07185</name>
</gene>
<protein>
    <recommendedName>
        <fullName evidence="4">ABC transporter ATP-binding protein</fullName>
    </recommendedName>
</protein>
<evidence type="ECO:0008006" key="4">
    <source>
        <dbReference type="Google" id="ProtNLM"/>
    </source>
</evidence>
<keyword evidence="3" id="KW-1185">Reference proteome</keyword>
<comment type="caution">
    <text evidence="2">The sequence shown here is derived from an EMBL/GenBank/DDBJ whole genome shotgun (WGS) entry which is preliminary data.</text>
</comment>
<evidence type="ECO:0000256" key="1">
    <source>
        <dbReference type="SAM" id="MobiDB-lite"/>
    </source>
</evidence>
<evidence type="ECO:0000313" key="2">
    <source>
        <dbReference type="EMBL" id="MDN3711667.1"/>
    </source>
</evidence>
<dbReference type="RefSeq" id="WP_377785785.1">
    <property type="nucleotide sequence ID" value="NZ_JBHUOC010000001.1"/>
</dbReference>
<dbReference type="EMBL" id="JAUFRC010000001">
    <property type="protein sequence ID" value="MDN3711667.1"/>
    <property type="molecule type" value="Genomic_DNA"/>
</dbReference>
<evidence type="ECO:0000313" key="3">
    <source>
        <dbReference type="Proteomes" id="UP001243846"/>
    </source>
</evidence>
<proteinExistence type="predicted"/>
<dbReference type="Proteomes" id="UP001243846">
    <property type="component" value="Unassembled WGS sequence"/>
</dbReference>